<dbReference type="InterPro" id="IPR007055">
    <property type="entry name" value="BON_dom"/>
</dbReference>
<dbReference type="PANTHER" id="PTHR34606">
    <property type="entry name" value="BON DOMAIN-CONTAINING PROTEIN"/>
    <property type="match status" value="1"/>
</dbReference>
<feature type="compositionally biased region" description="Polar residues" evidence="1">
    <location>
        <begin position="11"/>
        <end position="23"/>
    </location>
</feature>
<reference evidence="3 4" key="1">
    <citation type="journal article" date="2018" name="Front. Microbiol.">
        <title>Hydrolytic Capabilities as a Key to Environmental Success: Chitinolytic and Cellulolytic Acidobacteria From Acidic Sub-arctic Soils and Boreal Peatlands.</title>
        <authorList>
            <person name="Belova S.E."/>
            <person name="Ravin N.V."/>
            <person name="Pankratov T.A."/>
            <person name="Rakitin A.L."/>
            <person name="Ivanova A.A."/>
            <person name="Beletsky A.V."/>
            <person name="Mardanov A.V."/>
            <person name="Sinninghe Damste J.S."/>
            <person name="Dedysh S.N."/>
        </authorList>
    </citation>
    <scope>NUCLEOTIDE SEQUENCE [LARGE SCALE GENOMIC DNA]</scope>
    <source>
        <strain evidence="3 4">SBC82</strain>
    </source>
</reference>
<evidence type="ECO:0000313" key="4">
    <source>
        <dbReference type="Proteomes" id="UP000253606"/>
    </source>
</evidence>
<dbReference type="AlphaFoldDB" id="A0A2Z5FVX3"/>
<organism evidence="3 4">
    <name type="scientific">Acidisarcina polymorpha</name>
    <dbReference type="NCBI Taxonomy" id="2211140"/>
    <lineage>
        <taxon>Bacteria</taxon>
        <taxon>Pseudomonadati</taxon>
        <taxon>Acidobacteriota</taxon>
        <taxon>Terriglobia</taxon>
        <taxon>Terriglobales</taxon>
        <taxon>Acidobacteriaceae</taxon>
        <taxon>Acidisarcina</taxon>
    </lineage>
</organism>
<evidence type="ECO:0000256" key="1">
    <source>
        <dbReference type="SAM" id="MobiDB-lite"/>
    </source>
</evidence>
<dbReference type="Proteomes" id="UP000253606">
    <property type="component" value="Chromosome"/>
</dbReference>
<evidence type="ECO:0000313" key="3">
    <source>
        <dbReference type="EMBL" id="AXC10890.1"/>
    </source>
</evidence>
<feature type="domain" description="BON" evidence="2">
    <location>
        <begin position="37"/>
        <end position="107"/>
    </location>
</feature>
<dbReference type="KEGG" id="abas:ACPOL_1544"/>
<dbReference type="InterPro" id="IPR051686">
    <property type="entry name" value="Lipoprotein_DolP"/>
</dbReference>
<keyword evidence="4" id="KW-1185">Reference proteome</keyword>
<accession>A0A2Z5FVX3</accession>
<dbReference type="EMBL" id="CP030840">
    <property type="protein sequence ID" value="AXC10890.1"/>
    <property type="molecule type" value="Genomic_DNA"/>
</dbReference>
<feature type="compositionally biased region" description="Low complexity" evidence="1">
    <location>
        <begin position="24"/>
        <end position="38"/>
    </location>
</feature>
<name>A0A2Z5FVX3_9BACT</name>
<dbReference type="PANTHER" id="PTHR34606:SF15">
    <property type="entry name" value="BON DOMAIN-CONTAINING PROTEIN"/>
    <property type="match status" value="1"/>
</dbReference>
<feature type="region of interest" description="Disordered" evidence="1">
    <location>
        <begin position="1"/>
        <end position="42"/>
    </location>
</feature>
<sequence length="108" mass="11694">MAILAVFQPALAQNQPDNSGQNKQQNTTADQQSSASSDRQMTAKIRKALVADKKLSMYAHNVKIIVRQGAVTLKGPVHSDDEKQKIQDLAAQIAGADKVTNQITVQPQ</sequence>
<evidence type="ECO:0000259" key="2">
    <source>
        <dbReference type="PROSITE" id="PS50914"/>
    </source>
</evidence>
<dbReference type="PROSITE" id="PS50914">
    <property type="entry name" value="BON"/>
    <property type="match status" value="1"/>
</dbReference>
<proteinExistence type="predicted"/>
<gene>
    <name evidence="3" type="ORF">ACPOL_1544</name>
</gene>
<dbReference type="Gene3D" id="3.30.1340.30">
    <property type="match status" value="1"/>
</dbReference>
<protein>
    <recommendedName>
        <fullName evidence="2">BON domain-containing protein</fullName>
    </recommendedName>
</protein>
<dbReference type="Pfam" id="PF04972">
    <property type="entry name" value="BON"/>
    <property type="match status" value="1"/>
</dbReference>